<dbReference type="AlphaFoldDB" id="A0A9Q9ATW7"/>
<keyword evidence="2" id="KW-1185">Reference proteome</keyword>
<name>A0A9Q9ATW7_9PEZI</name>
<dbReference type="Proteomes" id="UP001056384">
    <property type="component" value="Chromosome 7"/>
</dbReference>
<sequence length="203" mass="23522">MAKQKMPDEPPPANVDQRTAAEVVLGVTELLERILLQLDTITLYGVKRVSRGFKDTIDVSVLLRQKLHPELKDGDDERWVEDWLSHPKMGAALFPFVIKEIEASPKFLVVNVMVNRDWYFSLHLNNMEEPHVVRRDGLACEKKTLSWNTIRMAKGKHMNDLWLDIPLYGSVRVQLKHGDITLRDILKSCWRAFGAYRIREYAV</sequence>
<dbReference type="EMBL" id="CP099424">
    <property type="protein sequence ID" value="USW55732.1"/>
    <property type="molecule type" value="Genomic_DNA"/>
</dbReference>
<protein>
    <recommendedName>
        <fullName evidence="3">F-box domain-containing protein</fullName>
    </recommendedName>
</protein>
<reference evidence="1" key="1">
    <citation type="submission" date="2022-06" db="EMBL/GenBank/DDBJ databases">
        <title>Complete genome sequences of two strains of the flax pathogen Septoria linicola.</title>
        <authorList>
            <person name="Lapalu N."/>
            <person name="Simon A."/>
            <person name="Demenou B."/>
            <person name="Paumier D."/>
            <person name="Guillot M.-P."/>
            <person name="Gout L."/>
            <person name="Valade R."/>
        </authorList>
    </citation>
    <scope>NUCLEOTIDE SEQUENCE</scope>
    <source>
        <strain evidence="1">SE15195</strain>
    </source>
</reference>
<organism evidence="1 2">
    <name type="scientific">Septoria linicola</name>
    <dbReference type="NCBI Taxonomy" id="215465"/>
    <lineage>
        <taxon>Eukaryota</taxon>
        <taxon>Fungi</taxon>
        <taxon>Dikarya</taxon>
        <taxon>Ascomycota</taxon>
        <taxon>Pezizomycotina</taxon>
        <taxon>Dothideomycetes</taxon>
        <taxon>Dothideomycetidae</taxon>
        <taxon>Mycosphaerellales</taxon>
        <taxon>Mycosphaerellaceae</taxon>
        <taxon>Septoria</taxon>
    </lineage>
</organism>
<proteinExistence type="predicted"/>
<evidence type="ECO:0000313" key="2">
    <source>
        <dbReference type="Proteomes" id="UP001056384"/>
    </source>
</evidence>
<evidence type="ECO:0000313" key="1">
    <source>
        <dbReference type="EMBL" id="USW55732.1"/>
    </source>
</evidence>
<accession>A0A9Q9ATW7</accession>
<gene>
    <name evidence="1" type="ORF">Slin15195_G090510</name>
</gene>
<evidence type="ECO:0008006" key="3">
    <source>
        <dbReference type="Google" id="ProtNLM"/>
    </source>
</evidence>